<accession>A0A6A6WT97</accession>
<feature type="non-terminal residue" evidence="3">
    <location>
        <position position="139"/>
    </location>
</feature>
<dbReference type="Pfam" id="PF24883">
    <property type="entry name" value="NPHP3_N"/>
    <property type="match status" value="1"/>
</dbReference>
<feature type="domain" description="Nephrocystin 3-like N-terminal" evidence="2">
    <location>
        <begin position="27"/>
        <end position="138"/>
    </location>
</feature>
<dbReference type="AlphaFoldDB" id="A0A6A6WT97"/>
<keyword evidence="1" id="KW-0677">Repeat</keyword>
<dbReference type="InterPro" id="IPR056884">
    <property type="entry name" value="NPHP3-like_N"/>
</dbReference>
<sequence>MKYIVDHPKTKLSLDQWVSIDNMELIVAKFFFWNLGTPLQKTAAGLLRSLLWTILRERTELIPVVFPILYQNWDNDIEEPTYTELKRAWSLLLEKSQKFLKIAVFIDGIDEFDGDHSDLAEFFTSVCSVRVKVIVSSRP</sequence>
<gene>
    <name evidence="3" type="ORF">K505DRAFT_205360</name>
</gene>
<dbReference type="Proteomes" id="UP000799757">
    <property type="component" value="Unassembled WGS sequence"/>
</dbReference>
<protein>
    <recommendedName>
        <fullName evidence="2">Nephrocystin 3-like N-terminal domain-containing protein</fullName>
    </recommendedName>
</protein>
<organism evidence="3 4">
    <name type="scientific">Melanomma pulvis-pyrius CBS 109.77</name>
    <dbReference type="NCBI Taxonomy" id="1314802"/>
    <lineage>
        <taxon>Eukaryota</taxon>
        <taxon>Fungi</taxon>
        <taxon>Dikarya</taxon>
        <taxon>Ascomycota</taxon>
        <taxon>Pezizomycotina</taxon>
        <taxon>Dothideomycetes</taxon>
        <taxon>Pleosporomycetidae</taxon>
        <taxon>Pleosporales</taxon>
        <taxon>Melanommataceae</taxon>
        <taxon>Melanomma</taxon>
    </lineage>
</organism>
<reference evidence="3" key="1">
    <citation type="journal article" date="2020" name="Stud. Mycol.">
        <title>101 Dothideomycetes genomes: a test case for predicting lifestyles and emergence of pathogens.</title>
        <authorList>
            <person name="Haridas S."/>
            <person name="Albert R."/>
            <person name="Binder M."/>
            <person name="Bloem J."/>
            <person name="Labutti K."/>
            <person name="Salamov A."/>
            <person name="Andreopoulos B."/>
            <person name="Baker S."/>
            <person name="Barry K."/>
            <person name="Bills G."/>
            <person name="Bluhm B."/>
            <person name="Cannon C."/>
            <person name="Castanera R."/>
            <person name="Culley D."/>
            <person name="Daum C."/>
            <person name="Ezra D."/>
            <person name="Gonzalez J."/>
            <person name="Henrissat B."/>
            <person name="Kuo A."/>
            <person name="Liang C."/>
            <person name="Lipzen A."/>
            <person name="Lutzoni F."/>
            <person name="Magnuson J."/>
            <person name="Mondo S."/>
            <person name="Nolan M."/>
            <person name="Ohm R."/>
            <person name="Pangilinan J."/>
            <person name="Park H.-J."/>
            <person name="Ramirez L."/>
            <person name="Alfaro M."/>
            <person name="Sun H."/>
            <person name="Tritt A."/>
            <person name="Yoshinaga Y."/>
            <person name="Zwiers L.-H."/>
            <person name="Turgeon B."/>
            <person name="Goodwin S."/>
            <person name="Spatafora J."/>
            <person name="Crous P."/>
            <person name="Grigoriev I."/>
        </authorList>
    </citation>
    <scope>NUCLEOTIDE SEQUENCE</scope>
    <source>
        <strain evidence="3">CBS 109.77</strain>
    </source>
</reference>
<evidence type="ECO:0000256" key="1">
    <source>
        <dbReference type="ARBA" id="ARBA00022737"/>
    </source>
</evidence>
<dbReference type="PANTHER" id="PTHR10039">
    <property type="entry name" value="AMELOGENIN"/>
    <property type="match status" value="1"/>
</dbReference>
<evidence type="ECO:0000313" key="4">
    <source>
        <dbReference type="Proteomes" id="UP000799757"/>
    </source>
</evidence>
<evidence type="ECO:0000313" key="3">
    <source>
        <dbReference type="EMBL" id="KAF2787193.1"/>
    </source>
</evidence>
<dbReference type="OrthoDB" id="443402at2759"/>
<dbReference type="EMBL" id="MU002350">
    <property type="protein sequence ID" value="KAF2787193.1"/>
    <property type="molecule type" value="Genomic_DNA"/>
</dbReference>
<name>A0A6A6WT97_9PLEO</name>
<evidence type="ECO:0000259" key="2">
    <source>
        <dbReference type="Pfam" id="PF24883"/>
    </source>
</evidence>
<proteinExistence type="predicted"/>
<dbReference type="PANTHER" id="PTHR10039:SF5">
    <property type="entry name" value="NACHT DOMAIN-CONTAINING PROTEIN"/>
    <property type="match status" value="1"/>
</dbReference>
<keyword evidence="4" id="KW-1185">Reference proteome</keyword>